<evidence type="ECO:0000313" key="5">
    <source>
        <dbReference type="Proteomes" id="UP000305539"/>
    </source>
</evidence>
<gene>
    <name evidence="4" type="ORF">FAZ69_22195</name>
</gene>
<evidence type="ECO:0000313" key="4">
    <source>
        <dbReference type="EMBL" id="TKC86017.1"/>
    </source>
</evidence>
<reference evidence="4 5" key="1">
    <citation type="submission" date="2019-04" db="EMBL/GenBank/DDBJ databases">
        <title>Trinickia sp. 7GSK02, isolated from subtropical forest soil.</title>
        <authorList>
            <person name="Gao Z.-H."/>
            <person name="Qiu L.-H."/>
        </authorList>
    </citation>
    <scope>NUCLEOTIDE SEQUENCE [LARGE SCALE GENOMIC DNA]</scope>
    <source>
        <strain evidence="4 5">7GSK02</strain>
    </source>
</reference>
<sequence>MSSFPSPAAAQSGAGVTRRLAAAIARAAPLNDAAAIAAARRGVLDFLAAAFAGANDAGYRKLLAVIGEGSRGDAAVIGHPETGRPHSLNALDAALVNGYAGHALDYDDVHSSVRGHPSTVLLPALFALAQTERRSAYDLLAAYVVGVETMARLGLALGSRHYERGFHNTATLGALGAAAAASFLLGLDAAAIDNALGLAATQAAGLRLQFGSEAKPLHAGQAARAGLLSARLAAAGLQGSPAALDGPEGFFAVFGDGAAQPERALEGWGAPWQIVAPGLYFKPWPCCTATHYAVHAALTLREAHRLAPGDIERAVVTFPPGGDTPLSHRAPSTGLEGRFSVEYALAAALIDGALSVATFADVPVRADLAAFAQRVTRAYDATAPRASTDPATRFSTVEITLRGGAVLRHKTDRLHSADDLRAKFADAVGHDPAFATLPAFVDTMETAGDLAILFQAFPRIHA</sequence>
<dbReference type="PANTHER" id="PTHR16943">
    <property type="entry name" value="2-METHYLCITRATE DEHYDRATASE-RELATED"/>
    <property type="match status" value="1"/>
</dbReference>
<name>A0A4U1HZ45_9BURK</name>
<dbReference type="Gene3D" id="3.30.1330.120">
    <property type="entry name" value="2-methylcitrate dehydratase PrpD"/>
    <property type="match status" value="1"/>
</dbReference>
<dbReference type="Proteomes" id="UP000305539">
    <property type="component" value="Unassembled WGS sequence"/>
</dbReference>
<proteinExistence type="inferred from homology"/>
<dbReference type="AlphaFoldDB" id="A0A4U1HZ45"/>
<dbReference type="OrthoDB" id="8680281at2"/>
<dbReference type="InterPro" id="IPR042188">
    <property type="entry name" value="MmgE/PrpD_sf_2"/>
</dbReference>
<keyword evidence="5" id="KW-1185">Reference proteome</keyword>
<dbReference type="GO" id="GO:0016829">
    <property type="term" value="F:lyase activity"/>
    <property type="evidence" value="ECO:0007669"/>
    <property type="project" value="InterPro"/>
</dbReference>
<dbReference type="InterPro" id="IPR045337">
    <property type="entry name" value="MmgE_PrpD_C"/>
</dbReference>
<dbReference type="RefSeq" id="WP_136897234.1">
    <property type="nucleotide sequence ID" value="NZ_SWJE01000012.1"/>
</dbReference>
<comment type="caution">
    <text evidence="4">The sequence shown here is derived from an EMBL/GenBank/DDBJ whole genome shotgun (WGS) entry which is preliminary data.</text>
</comment>
<accession>A0A4U1HZ45</accession>
<dbReference type="InterPro" id="IPR042183">
    <property type="entry name" value="MmgE/PrpD_sf_1"/>
</dbReference>
<evidence type="ECO:0000256" key="1">
    <source>
        <dbReference type="ARBA" id="ARBA00006174"/>
    </source>
</evidence>
<dbReference type="InterPro" id="IPR045336">
    <property type="entry name" value="MmgE_PrpD_N"/>
</dbReference>
<feature type="domain" description="MmgE/PrpD N-terminal" evidence="2">
    <location>
        <begin position="26"/>
        <end position="258"/>
    </location>
</feature>
<organism evidence="4 5">
    <name type="scientific">Trinickia terrae</name>
    <dbReference type="NCBI Taxonomy" id="2571161"/>
    <lineage>
        <taxon>Bacteria</taxon>
        <taxon>Pseudomonadati</taxon>
        <taxon>Pseudomonadota</taxon>
        <taxon>Betaproteobacteria</taxon>
        <taxon>Burkholderiales</taxon>
        <taxon>Burkholderiaceae</taxon>
        <taxon>Trinickia</taxon>
    </lineage>
</organism>
<dbReference type="SUPFAM" id="SSF103378">
    <property type="entry name" value="2-methylcitrate dehydratase PrpD"/>
    <property type="match status" value="1"/>
</dbReference>
<dbReference type="EMBL" id="SWJE01000012">
    <property type="protein sequence ID" value="TKC86017.1"/>
    <property type="molecule type" value="Genomic_DNA"/>
</dbReference>
<evidence type="ECO:0000259" key="3">
    <source>
        <dbReference type="Pfam" id="PF19305"/>
    </source>
</evidence>
<dbReference type="Pfam" id="PF03972">
    <property type="entry name" value="MmgE_PrpD_N"/>
    <property type="match status" value="1"/>
</dbReference>
<dbReference type="PANTHER" id="PTHR16943:SF8">
    <property type="entry name" value="2-METHYLCITRATE DEHYDRATASE"/>
    <property type="match status" value="1"/>
</dbReference>
<comment type="similarity">
    <text evidence="1">Belongs to the PrpD family.</text>
</comment>
<dbReference type="Gene3D" id="1.10.4100.10">
    <property type="entry name" value="2-methylcitrate dehydratase PrpD"/>
    <property type="match status" value="1"/>
</dbReference>
<evidence type="ECO:0000259" key="2">
    <source>
        <dbReference type="Pfam" id="PF03972"/>
    </source>
</evidence>
<feature type="domain" description="MmgE/PrpD C-terminal" evidence="3">
    <location>
        <begin position="284"/>
        <end position="424"/>
    </location>
</feature>
<dbReference type="InterPro" id="IPR036148">
    <property type="entry name" value="MmgE/PrpD_sf"/>
</dbReference>
<dbReference type="InterPro" id="IPR005656">
    <property type="entry name" value="MmgE_PrpD"/>
</dbReference>
<dbReference type="Pfam" id="PF19305">
    <property type="entry name" value="MmgE_PrpD_C"/>
    <property type="match status" value="1"/>
</dbReference>
<protein>
    <submittedName>
        <fullName evidence="4">MmgE/PrpD family protein</fullName>
    </submittedName>
</protein>